<dbReference type="RefSeq" id="WP_094796574.1">
    <property type="nucleotide sequence ID" value="NZ_NEVK01000004.1"/>
</dbReference>
<reference evidence="5" key="1">
    <citation type="submission" date="2017-05" db="EMBL/GenBank/DDBJ databases">
        <title>Complete and WGS of Bordetella genogroups.</title>
        <authorList>
            <person name="Spilker T."/>
            <person name="Lipuma J."/>
        </authorList>
    </citation>
    <scope>NUCLEOTIDE SEQUENCE [LARGE SCALE GENOMIC DNA]</scope>
    <source>
        <strain evidence="5">AU18089</strain>
    </source>
</reference>
<dbReference type="InterPro" id="IPR050832">
    <property type="entry name" value="Bact_Acetyltransf"/>
</dbReference>
<dbReference type="EMBL" id="NEVK01000004">
    <property type="protein sequence ID" value="OZI22581.1"/>
    <property type="molecule type" value="Genomic_DNA"/>
</dbReference>
<dbReference type="CDD" id="cd04301">
    <property type="entry name" value="NAT_SF"/>
    <property type="match status" value="1"/>
</dbReference>
<organism evidence="4 5">
    <name type="scientific">Bordetella genomosp. 7</name>
    <dbReference type="NCBI Taxonomy" id="1416805"/>
    <lineage>
        <taxon>Bacteria</taxon>
        <taxon>Pseudomonadati</taxon>
        <taxon>Pseudomonadota</taxon>
        <taxon>Betaproteobacteria</taxon>
        <taxon>Burkholderiales</taxon>
        <taxon>Alcaligenaceae</taxon>
        <taxon>Bordetella</taxon>
    </lineage>
</organism>
<dbReference type="PANTHER" id="PTHR43877:SF2">
    <property type="entry name" value="AMINOALKYLPHOSPHONATE N-ACETYLTRANSFERASE-RELATED"/>
    <property type="match status" value="1"/>
</dbReference>
<proteinExistence type="predicted"/>
<evidence type="ECO:0000256" key="2">
    <source>
        <dbReference type="ARBA" id="ARBA00023315"/>
    </source>
</evidence>
<dbReference type="PANTHER" id="PTHR43877">
    <property type="entry name" value="AMINOALKYLPHOSPHONATE N-ACETYLTRANSFERASE-RELATED-RELATED"/>
    <property type="match status" value="1"/>
</dbReference>
<protein>
    <submittedName>
        <fullName evidence="4">GNAT family N-acetyltransferase</fullName>
    </submittedName>
</protein>
<dbReference type="InterPro" id="IPR016181">
    <property type="entry name" value="Acyl_CoA_acyltransferase"/>
</dbReference>
<evidence type="ECO:0000313" key="5">
    <source>
        <dbReference type="Proteomes" id="UP000216947"/>
    </source>
</evidence>
<evidence type="ECO:0000259" key="3">
    <source>
        <dbReference type="PROSITE" id="PS51186"/>
    </source>
</evidence>
<dbReference type="GO" id="GO:0016747">
    <property type="term" value="F:acyltransferase activity, transferring groups other than amino-acyl groups"/>
    <property type="evidence" value="ECO:0007669"/>
    <property type="project" value="InterPro"/>
</dbReference>
<keyword evidence="5" id="KW-1185">Reference proteome</keyword>
<comment type="caution">
    <text evidence="4">The sequence shown here is derived from an EMBL/GenBank/DDBJ whole genome shotgun (WGS) entry which is preliminary data.</text>
</comment>
<accession>A0A261RCB9</accession>
<dbReference type="SUPFAM" id="SSF55729">
    <property type="entry name" value="Acyl-CoA N-acyltransferases (Nat)"/>
    <property type="match status" value="1"/>
</dbReference>
<name>A0A261RCB9_9BORD</name>
<dbReference type="Gene3D" id="3.40.630.30">
    <property type="match status" value="1"/>
</dbReference>
<gene>
    <name evidence="4" type="ORF">CAL19_08650</name>
</gene>
<dbReference type="PROSITE" id="PS51186">
    <property type="entry name" value="GNAT"/>
    <property type="match status" value="1"/>
</dbReference>
<dbReference type="Proteomes" id="UP000216947">
    <property type="component" value="Unassembled WGS sequence"/>
</dbReference>
<dbReference type="AlphaFoldDB" id="A0A261RCB9"/>
<feature type="domain" description="N-acetyltransferase" evidence="3">
    <location>
        <begin position="7"/>
        <end position="157"/>
    </location>
</feature>
<sequence length="157" mass="17160">MSTDTGLQFRPARPTDLDAIVALLADDVLGNRREDPAMPASDCYVQAYAAIERDANQLLAVAERDGRVVGCLQLSFIPGLSRRGMWRGQIESVRVAAAERGAGTGRAMFQWAIQVCRDRGCGLVQLTTDKKRAEARRFYESLGFAATHEGMKLELAG</sequence>
<dbReference type="InterPro" id="IPR000182">
    <property type="entry name" value="GNAT_dom"/>
</dbReference>
<evidence type="ECO:0000256" key="1">
    <source>
        <dbReference type="ARBA" id="ARBA00022679"/>
    </source>
</evidence>
<dbReference type="Pfam" id="PF00583">
    <property type="entry name" value="Acetyltransf_1"/>
    <property type="match status" value="1"/>
</dbReference>
<keyword evidence="2" id="KW-0012">Acyltransferase</keyword>
<evidence type="ECO:0000313" key="4">
    <source>
        <dbReference type="EMBL" id="OZI22581.1"/>
    </source>
</evidence>
<keyword evidence="1 4" id="KW-0808">Transferase</keyword>